<sequence>MSSMLYQRRVWHIDQPVIGIIFQGTGTVGQVLFGWLDYDSGTSGDLPGVHIACASPNSQPKASLGIFDLTDPVAAMSLAQFVLALSSYFKDLINATSVTSVDADPSLHWRSDLIDISSESGEQWKERVSRWACDVHVSTCASSDTSSSPPRTPPLHATRSQPSCWSPTMSSRNLHTIHEEGHDEPRGSKSLRSGVKRDGTQSDHKVSSDKSFSASQSSVAKHSVSKKSTKMLSTSKDKSPAGNQLSVDKYSASKKSKTNVSNSSFAMKSENGLDEELSITNWLFDRRALTIGRILLADLAQDPESEHKEINEKIKFYDETTKFCWPSSWKTLSDLPGSDLSIEGHRRMLFENYNNYVQAGNEVPDLETKIMELLSSRFSSMLSSSDGAYTRALAAAKRNSNEAERRHDWDNLLLKFFTTSKYTGSTNRDVLLERVLNAPRNIALDAMRTSAADHVRERSALARQYRLHCLAAYNNAVEQGNLDIDTHALQALNQSASFVEQVKGDIEARLLDALERRTNQEPTRGKCDAILVVPLEGVCAKIVKILGQSEGRKFVKNLALIAHPGAEKSASGTGKNDRANSDSARHLTVEPQPSSVTDNSKSTSYPSLHNVFTATVPRPPSESSETLSKDVVQLQAAQDGEIDNDLLLPVLTAEYKKKDVTTTFKALNQSRMYTVSALYFLRSLGIVDFPLFGLVTSGSEGAVSMAWYSSKQQKIFLMERNLQLYDISDPLQVYEFSVVLLRIAEHGQKLKVKLQEMLSKIDERSKIKTFKHWSNLAQPKEL</sequence>
<feature type="region of interest" description="Disordered" evidence="1">
    <location>
        <begin position="566"/>
        <end position="604"/>
    </location>
</feature>
<feature type="compositionally biased region" description="Low complexity" evidence="1">
    <location>
        <begin position="209"/>
        <end position="222"/>
    </location>
</feature>
<proteinExistence type="predicted"/>
<dbReference type="GeneID" id="18817300"/>
<dbReference type="Proteomes" id="UP000008064">
    <property type="component" value="Unassembled WGS sequence"/>
</dbReference>
<accession>F8NIV6</accession>
<feature type="compositionally biased region" description="Basic and acidic residues" evidence="1">
    <location>
        <begin position="575"/>
        <end position="588"/>
    </location>
</feature>
<reference evidence="2" key="1">
    <citation type="submission" date="2011-04" db="EMBL/GenBank/DDBJ databases">
        <title>Evolution of plant cell wall degrading machinery underlies the functional diversity of forest fungi.</title>
        <authorList>
            <consortium name="US DOE Joint Genome Institute (JGI-PGF)"/>
            <person name="Eastwood D.C."/>
            <person name="Floudas D."/>
            <person name="Binder M."/>
            <person name="Majcherczyk A."/>
            <person name="Schneider P."/>
            <person name="Aerts A."/>
            <person name="Asiegbu F.O."/>
            <person name="Baker S.E."/>
            <person name="Barry K."/>
            <person name="Bendiksby M."/>
            <person name="Blumentritt M."/>
            <person name="Coutinho P.M."/>
            <person name="Cullen D."/>
            <person name="Cullen D."/>
            <person name="Gathman A."/>
            <person name="Goodell B."/>
            <person name="Henrissat B."/>
            <person name="Ihrmark K."/>
            <person name="Kauserud H."/>
            <person name="Kohler A."/>
            <person name="LaButti K."/>
            <person name="Lapidus A."/>
            <person name="Lavin J.L."/>
            <person name="Lee Y.-H."/>
            <person name="Lindquist E."/>
            <person name="Lilly W."/>
            <person name="Lucas S."/>
            <person name="Morin E."/>
            <person name="Murat C."/>
            <person name="Oguiza J.A."/>
            <person name="Park J."/>
            <person name="Pisabarro A.G."/>
            <person name="Riley R."/>
            <person name="Rosling A."/>
            <person name="Salamov A."/>
            <person name="Schmidt O."/>
            <person name="Schmutz J."/>
            <person name="Skrede I."/>
            <person name="Stenlid J."/>
            <person name="Wiebenga A."/>
            <person name="Xie X."/>
            <person name="Kues U."/>
            <person name="Hibbett D.S."/>
            <person name="Hoffmeister D."/>
            <person name="Hogberg N."/>
            <person name="Martin F."/>
            <person name="Grigoriev I.V."/>
            <person name="Watkinson S.C."/>
        </authorList>
    </citation>
    <scope>NUCLEOTIDE SEQUENCE</scope>
    <source>
        <strain evidence="2">S7.9</strain>
    </source>
</reference>
<dbReference type="RefSeq" id="XP_007313231.1">
    <property type="nucleotide sequence ID" value="XM_007313169.1"/>
</dbReference>
<dbReference type="EMBL" id="GL945429">
    <property type="protein sequence ID" value="EGO28989.1"/>
    <property type="molecule type" value="Genomic_DNA"/>
</dbReference>
<dbReference type="HOGENOM" id="CLU_007832_0_0_1"/>
<evidence type="ECO:0000313" key="2">
    <source>
        <dbReference type="EMBL" id="EGO28989.1"/>
    </source>
</evidence>
<feature type="compositionally biased region" description="Basic and acidic residues" evidence="1">
    <location>
        <begin position="176"/>
        <end position="187"/>
    </location>
</feature>
<protein>
    <submittedName>
        <fullName evidence="2">Uncharacterized protein</fullName>
    </submittedName>
</protein>
<dbReference type="AlphaFoldDB" id="F8NIV6"/>
<feature type="compositionally biased region" description="Polar residues" evidence="1">
    <location>
        <begin position="158"/>
        <end position="174"/>
    </location>
</feature>
<organism>
    <name type="scientific">Serpula lacrymans var. lacrymans (strain S7.9)</name>
    <name type="common">Dry rot fungus</name>
    <dbReference type="NCBI Taxonomy" id="578457"/>
    <lineage>
        <taxon>Eukaryota</taxon>
        <taxon>Fungi</taxon>
        <taxon>Dikarya</taxon>
        <taxon>Basidiomycota</taxon>
        <taxon>Agaricomycotina</taxon>
        <taxon>Agaricomycetes</taxon>
        <taxon>Agaricomycetidae</taxon>
        <taxon>Boletales</taxon>
        <taxon>Coniophorineae</taxon>
        <taxon>Serpulaceae</taxon>
        <taxon>Serpula</taxon>
    </lineage>
</organism>
<name>F8NIV6_SERL9</name>
<gene>
    <name evidence="2" type="ORF">SERLADRAFT_456310</name>
</gene>
<feature type="compositionally biased region" description="Low complexity" evidence="1">
    <location>
        <begin position="140"/>
        <end position="149"/>
    </location>
</feature>
<feature type="compositionally biased region" description="Basic and acidic residues" evidence="1">
    <location>
        <begin position="195"/>
        <end position="208"/>
    </location>
</feature>
<dbReference type="KEGG" id="sla:SERLADRAFT_456310"/>
<feature type="region of interest" description="Disordered" evidence="1">
    <location>
        <begin position="140"/>
        <end position="253"/>
    </location>
</feature>
<feature type="compositionally biased region" description="Polar residues" evidence="1">
    <location>
        <begin position="591"/>
        <end position="604"/>
    </location>
</feature>
<dbReference type="OrthoDB" id="2758165at2759"/>
<evidence type="ECO:0000256" key="1">
    <source>
        <dbReference type="SAM" id="MobiDB-lite"/>
    </source>
</evidence>